<organism evidence="2">
    <name type="scientific">Picea glauca</name>
    <name type="common">White spruce</name>
    <name type="synonym">Pinus glauca</name>
    <dbReference type="NCBI Taxonomy" id="3330"/>
    <lineage>
        <taxon>Eukaryota</taxon>
        <taxon>Viridiplantae</taxon>
        <taxon>Streptophyta</taxon>
        <taxon>Embryophyta</taxon>
        <taxon>Tracheophyta</taxon>
        <taxon>Spermatophyta</taxon>
        <taxon>Pinopsida</taxon>
        <taxon>Pinidae</taxon>
        <taxon>Conifers I</taxon>
        <taxon>Pinales</taxon>
        <taxon>Pinaceae</taxon>
        <taxon>Picea</taxon>
    </lineage>
</organism>
<geneLocation type="mitochondrion" evidence="2"/>
<evidence type="ECO:0000313" key="2">
    <source>
        <dbReference type="EMBL" id="KUM46451.1"/>
    </source>
</evidence>
<feature type="transmembrane region" description="Helical" evidence="1">
    <location>
        <begin position="50"/>
        <end position="73"/>
    </location>
</feature>
<keyword evidence="1" id="KW-0812">Transmembrane</keyword>
<dbReference type="AlphaFoldDB" id="A0A101LW52"/>
<keyword evidence="1" id="KW-0472">Membrane</keyword>
<protein>
    <submittedName>
        <fullName evidence="2">Uncharacterized protein</fullName>
    </submittedName>
</protein>
<accession>A0A101LW52</accession>
<reference evidence="2" key="1">
    <citation type="journal article" date="2015" name="Genome Biol. Evol.">
        <title>Organellar Genomes of White Spruce (Picea glauca): Assembly and Annotation.</title>
        <authorList>
            <person name="Jackman S.D."/>
            <person name="Warren R.L."/>
            <person name="Gibb E.A."/>
            <person name="Vandervalk B.P."/>
            <person name="Mohamadi H."/>
            <person name="Chu J."/>
            <person name="Raymond A."/>
            <person name="Pleasance S."/>
            <person name="Coope R."/>
            <person name="Wildung M.R."/>
            <person name="Ritland C.E."/>
            <person name="Bousquet J."/>
            <person name="Jones S.J."/>
            <person name="Bohlmann J."/>
            <person name="Birol I."/>
        </authorList>
    </citation>
    <scope>NUCLEOTIDE SEQUENCE [LARGE SCALE GENOMIC DNA]</scope>
    <source>
        <tissue evidence="2">Flushing bud</tissue>
    </source>
</reference>
<keyword evidence="1" id="KW-1133">Transmembrane helix</keyword>
<sequence length="108" mass="11396">MPPAGEVRTRGARSQYCNFGRVGHLLAGCPRTLHKSHGGGGGATFFLPPLVMGCLPFSFLGMWVGVVMGMCVLEGGSSFPARRRLPPAGVVRVVGTSNPTGVVRFQLR</sequence>
<keyword evidence="2" id="KW-0496">Mitochondrion</keyword>
<comment type="caution">
    <text evidence="2">The sequence shown here is derived from an EMBL/GenBank/DDBJ whole genome shotgun (WGS) entry which is preliminary data.</text>
</comment>
<name>A0A101LW52_PICGL</name>
<gene>
    <name evidence="2" type="ORF">ABT39_MTgene1552</name>
</gene>
<proteinExistence type="predicted"/>
<evidence type="ECO:0000256" key="1">
    <source>
        <dbReference type="SAM" id="Phobius"/>
    </source>
</evidence>
<dbReference type="EMBL" id="LKAM01000011">
    <property type="protein sequence ID" value="KUM46451.1"/>
    <property type="molecule type" value="Genomic_DNA"/>
</dbReference>